<dbReference type="EMBL" id="JRNJ01000105">
    <property type="protein sequence ID" value="KGF24627.1"/>
    <property type="molecule type" value="Genomic_DNA"/>
</dbReference>
<protein>
    <submittedName>
        <fullName evidence="2">Uncharacterized protein</fullName>
    </submittedName>
</protein>
<evidence type="ECO:0000313" key="2">
    <source>
        <dbReference type="EMBL" id="KGF24627.1"/>
    </source>
</evidence>
<reference evidence="2 3" key="1">
    <citation type="submission" date="2014-07" db="EMBL/GenBank/DDBJ databases">
        <authorList>
            <person name="McCorrison J."/>
            <person name="Sanka R."/>
            <person name="Torralba M."/>
            <person name="Gillis M."/>
            <person name="Haft D.H."/>
            <person name="Methe B."/>
            <person name="Sutton G."/>
            <person name="Nelson K.E."/>
        </authorList>
    </citation>
    <scope>NUCLEOTIDE SEQUENCE [LARGE SCALE GENOMIC DNA]</scope>
    <source>
        <strain evidence="2 3">DNF00424</strain>
    </source>
</reference>
<dbReference type="RefSeq" id="WP_156098323.1">
    <property type="nucleotide sequence ID" value="NZ_JRNJ01000105.1"/>
</dbReference>
<keyword evidence="1" id="KW-0472">Membrane</keyword>
<feature type="transmembrane region" description="Helical" evidence="1">
    <location>
        <begin position="85"/>
        <end position="105"/>
    </location>
</feature>
<keyword evidence="1" id="KW-0812">Transmembrane</keyword>
<accession>A0AAW3FDS0</accession>
<feature type="transmembrane region" description="Helical" evidence="1">
    <location>
        <begin position="57"/>
        <end position="73"/>
    </location>
</feature>
<dbReference type="AlphaFoldDB" id="A0AAW3FDS0"/>
<evidence type="ECO:0000313" key="3">
    <source>
        <dbReference type="Proteomes" id="UP000029533"/>
    </source>
</evidence>
<feature type="transmembrane region" description="Helical" evidence="1">
    <location>
        <begin position="6"/>
        <end position="21"/>
    </location>
</feature>
<gene>
    <name evidence="2" type="ORF">HMPREF2132_11600</name>
</gene>
<organism evidence="2 3">
    <name type="scientific">Prevotella histicola JCM 15637 = DNF00424</name>
    <dbReference type="NCBI Taxonomy" id="1236504"/>
    <lineage>
        <taxon>Bacteria</taxon>
        <taxon>Pseudomonadati</taxon>
        <taxon>Bacteroidota</taxon>
        <taxon>Bacteroidia</taxon>
        <taxon>Bacteroidales</taxon>
        <taxon>Prevotellaceae</taxon>
        <taxon>Prevotella</taxon>
    </lineage>
</organism>
<keyword evidence="1" id="KW-1133">Transmembrane helix</keyword>
<dbReference type="Proteomes" id="UP000029533">
    <property type="component" value="Unassembled WGS sequence"/>
</dbReference>
<feature type="transmembrane region" description="Helical" evidence="1">
    <location>
        <begin position="33"/>
        <end position="51"/>
    </location>
</feature>
<name>A0AAW3FDS0_9BACT</name>
<proteinExistence type="predicted"/>
<evidence type="ECO:0000256" key="1">
    <source>
        <dbReference type="SAM" id="Phobius"/>
    </source>
</evidence>
<comment type="caution">
    <text evidence="2">The sequence shown here is derived from an EMBL/GenBank/DDBJ whole genome shotgun (WGS) entry which is preliminary data.</text>
</comment>
<sequence length="107" mass="12203">MIHLVWGFSLLFSSIFVFLLFQKKDNRVTVKYLCLFGALIGAILGILNIFVQKYDSYCSICIGVLCIFFTYYDNKRHPVSKRTNAYISSLQGYVAGVGLLLYGIFHL</sequence>